<comment type="caution">
    <text evidence="4">The sequence shown here is derived from an EMBL/GenBank/DDBJ whole genome shotgun (WGS) entry which is preliminary data.</text>
</comment>
<dbReference type="Gene3D" id="3.40.50.720">
    <property type="entry name" value="NAD(P)-binding Rossmann-like Domain"/>
    <property type="match status" value="1"/>
</dbReference>
<evidence type="ECO:0000256" key="3">
    <source>
        <dbReference type="RuleBase" id="RU000363"/>
    </source>
</evidence>
<proteinExistence type="inferred from homology"/>
<dbReference type="SUPFAM" id="SSF51735">
    <property type="entry name" value="NAD(P)-binding Rossmann-fold domains"/>
    <property type="match status" value="1"/>
</dbReference>
<evidence type="ECO:0000256" key="1">
    <source>
        <dbReference type="ARBA" id="ARBA00006484"/>
    </source>
</evidence>
<protein>
    <submittedName>
        <fullName evidence="4">SDR family oxidoreductase</fullName>
    </submittedName>
</protein>
<dbReference type="PRINTS" id="PR00081">
    <property type="entry name" value="GDHRDH"/>
</dbReference>
<keyword evidence="5" id="KW-1185">Reference proteome</keyword>
<name>A0ABW5IN97_9BACT</name>
<gene>
    <name evidence="4" type="ORF">ACFSRY_14750</name>
</gene>
<dbReference type="EMBL" id="JBHULU010000021">
    <property type="protein sequence ID" value="MFD2515129.1"/>
    <property type="molecule type" value="Genomic_DNA"/>
</dbReference>
<dbReference type="InterPro" id="IPR036291">
    <property type="entry name" value="NAD(P)-bd_dom_sf"/>
</dbReference>
<dbReference type="PRINTS" id="PR00080">
    <property type="entry name" value="SDRFAMILY"/>
</dbReference>
<organism evidence="4 5">
    <name type="scientific">Pontibacter locisalis</name>
    <dbReference type="NCBI Taxonomy" id="1719035"/>
    <lineage>
        <taxon>Bacteria</taxon>
        <taxon>Pseudomonadati</taxon>
        <taxon>Bacteroidota</taxon>
        <taxon>Cytophagia</taxon>
        <taxon>Cytophagales</taxon>
        <taxon>Hymenobacteraceae</taxon>
        <taxon>Pontibacter</taxon>
    </lineage>
</organism>
<dbReference type="PANTHER" id="PTHR24322">
    <property type="entry name" value="PKSB"/>
    <property type="match status" value="1"/>
</dbReference>
<evidence type="ECO:0000313" key="5">
    <source>
        <dbReference type="Proteomes" id="UP001597544"/>
    </source>
</evidence>
<dbReference type="RefSeq" id="WP_377509233.1">
    <property type="nucleotide sequence ID" value="NZ_JBHULU010000021.1"/>
</dbReference>
<dbReference type="CDD" id="cd05339">
    <property type="entry name" value="17beta-HSDXI-like_SDR_c"/>
    <property type="match status" value="1"/>
</dbReference>
<dbReference type="InterPro" id="IPR020904">
    <property type="entry name" value="Sc_DH/Rdtase_CS"/>
</dbReference>
<reference evidence="5" key="1">
    <citation type="journal article" date="2019" name="Int. J. Syst. Evol. Microbiol.">
        <title>The Global Catalogue of Microorganisms (GCM) 10K type strain sequencing project: providing services to taxonomists for standard genome sequencing and annotation.</title>
        <authorList>
            <consortium name="The Broad Institute Genomics Platform"/>
            <consortium name="The Broad Institute Genome Sequencing Center for Infectious Disease"/>
            <person name="Wu L."/>
            <person name="Ma J."/>
        </authorList>
    </citation>
    <scope>NUCLEOTIDE SEQUENCE [LARGE SCALE GENOMIC DNA]</scope>
    <source>
        <strain evidence="5">KCTC 42498</strain>
    </source>
</reference>
<dbReference type="PANTHER" id="PTHR24322:SF736">
    <property type="entry name" value="RETINOL DEHYDROGENASE 10"/>
    <property type="match status" value="1"/>
</dbReference>
<sequence>MTHIRNSTILITGGASGIGQLMGQMSLERQARCLIIWDINPAQLQSAASRLTEKGYQVFPFEVDVADAVQIQKASEQIIREIGVPDIIINNAGIVVGKTFADHSYADIGRTINVNVLGVMYVTRAFLPGMLTRGTGHIVNIASAAGLLPNPRMSVYASSKWAVLGWSESLRLELEEHYPELHVTTVTPSYIDTGMFAGVKAPLLTPIIKPQAMAAAILNAVEKNKILLRKPAIVYLLPVLRGILPTRLFDLVVGRLFNVYSSMNHFAGRPTAEALTSHKPKA</sequence>
<dbReference type="PROSITE" id="PS00061">
    <property type="entry name" value="ADH_SHORT"/>
    <property type="match status" value="1"/>
</dbReference>
<evidence type="ECO:0000313" key="4">
    <source>
        <dbReference type="EMBL" id="MFD2515129.1"/>
    </source>
</evidence>
<accession>A0ABW5IN97</accession>
<evidence type="ECO:0000256" key="2">
    <source>
        <dbReference type="ARBA" id="ARBA00023002"/>
    </source>
</evidence>
<dbReference type="Proteomes" id="UP001597544">
    <property type="component" value="Unassembled WGS sequence"/>
</dbReference>
<dbReference type="Pfam" id="PF00106">
    <property type="entry name" value="adh_short"/>
    <property type="match status" value="1"/>
</dbReference>
<keyword evidence="2" id="KW-0560">Oxidoreductase</keyword>
<dbReference type="InterPro" id="IPR002347">
    <property type="entry name" value="SDR_fam"/>
</dbReference>
<comment type="similarity">
    <text evidence="1 3">Belongs to the short-chain dehydrogenases/reductases (SDR) family.</text>
</comment>